<keyword evidence="11 16" id="KW-0694">RNA-binding</keyword>
<keyword evidence="7 15" id="KW-0479">Metal-binding</keyword>
<dbReference type="Gene3D" id="3.30.56.10">
    <property type="match status" value="2"/>
</dbReference>
<dbReference type="GO" id="GO:0004826">
    <property type="term" value="F:phenylalanine-tRNA ligase activity"/>
    <property type="evidence" value="ECO:0007669"/>
    <property type="project" value="UniProtKB-UniRule"/>
</dbReference>
<evidence type="ECO:0000259" key="18">
    <source>
        <dbReference type="PROSITE" id="PS51447"/>
    </source>
</evidence>
<feature type="binding site" evidence="15">
    <location>
        <position position="490"/>
    </location>
    <ligand>
        <name>Mg(2+)</name>
        <dbReference type="ChEBI" id="CHEBI:18420"/>
        <note>shared with alpha subunit</note>
    </ligand>
</feature>
<dbReference type="SUPFAM" id="SSF50249">
    <property type="entry name" value="Nucleic acid-binding proteins"/>
    <property type="match status" value="1"/>
</dbReference>
<dbReference type="HAMAP" id="MF_00283">
    <property type="entry name" value="Phe_tRNA_synth_beta1"/>
    <property type="match status" value="1"/>
</dbReference>
<dbReference type="EMBL" id="LT844547">
    <property type="protein sequence ID" value="SMN23018.1"/>
    <property type="molecule type" value="mRNA"/>
</dbReference>
<dbReference type="SMART" id="SM00873">
    <property type="entry name" value="B3_4"/>
    <property type="match status" value="1"/>
</dbReference>
<reference evidence="20" key="2">
    <citation type="submission" date="2019-04" db="EMBL/GenBank/DDBJ databases">
        <title>Arthrospira Metabolic genes.</title>
        <authorList>
            <person name="Venkatesh K."/>
            <person name="Anbazahan S."/>
            <person name="Faizal N."/>
            <person name="Arockiaraj J."/>
        </authorList>
    </citation>
    <scope>NUCLEOTIDE SEQUENCE</scope>
    <source>
        <strain evidence="20">SRM16</strain>
    </source>
</reference>
<dbReference type="InterPro" id="IPR004532">
    <property type="entry name" value="Phe-tRNA-ligase_IIc_bsu_bact"/>
</dbReference>
<dbReference type="FunFam" id="2.40.50.140:FF:000045">
    <property type="entry name" value="Phenylalanine--tRNA ligase beta subunit"/>
    <property type="match status" value="1"/>
</dbReference>
<dbReference type="SUPFAM" id="SSF54991">
    <property type="entry name" value="Anticodon-binding domain of PheRS"/>
    <property type="match status" value="1"/>
</dbReference>
<sequence length="817" mass="89633">MRISLNWLRELVDISISPEQLAETLTVAGFEVEDIEDRRTWADGVVLGKIAEIAPHPNADKLRVCQVDIGQSDRLNIVCGAPNAAADMIVAVATIGTYLPAIDLKLKKTKLRGVPSMGMICSLSELGLEKESPGIHSFDLDNPVLGSDVRPLIGLDDVILDVTATANRADGLSMVGIAREVAALTGGSLKIPDAAGVLIGDQDPAGGLEIDIMESQACPTYIGGAIANVKIAPSPDWLKRRLQAAGIRPINNVVDVTNYILLEWGQPLHAFDRDRLTNLTGSQNLTIGVRFAKASESLKTLDGQTRQLQDQNLVITANDQPVALAGVMGGEDTEVHDATTNLILEAAVFSPVAIRRSARVQGIRTESSTRYERGINQAELALACRRAILLISELAGGTATVQKSASGATQMRMTQEVSLSLDRLNAILGPLKRGEDTEVESYLQPPEVESILTALGCGTSRQEGESVVWTVTVPPYRQRDLEREIDLIEEVARLYGYDRFSDTLPTQSVPGYLPPEEAAKRDLRSAFRAAGLTELMHYSLVKQQGDNQVVIANPLFVEYSALRTEMLSGLIDAFVFNLENGNGPLNGLEIGRIFRRDGEVYQEEDAIAGVIGGDPSQGRWVNSGKDNPMSWFEAKGVLESVWERLSLSVEYRQESDVKMLHPGRTATLWLNGDRLGIFGQLHPQIQREKELPEAVYLFEFRLPVLTAAITAKDYLKRPFQSYSTFPASDRDLAFFVADSVSVADLQKTMIKNGGKILESVDLFDEYRGKNVPENQRSLAFRLVYRVGDRTLTDEDIEPLQQKIRDALVKEFQVSLRS</sequence>
<keyword evidence="8 15" id="KW-0547">Nucleotide-binding</keyword>
<keyword evidence="9 15" id="KW-0067">ATP-binding</keyword>
<dbReference type="PANTHER" id="PTHR10947">
    <property type="entry name" value="PHENYLALANYL-TRNA SYNTHETASE BETA CHAIN AND LEUCINE-RICH REPEAT-CONTAINING PROTEIN 47"/>
    <property type="match status" value="1"/>
</dbReference>
<evidence type="ECO:0000256" key="1">
    <source>
        <dbReference type="ARBA" id="ARBA00004496"/>
    </source>
</evidence>
<keyword evidence="6 15" id="KW-0436">Ligase</keyword>
<dbReference type="NCBIfam" id="TIGR00472">
    <property type="entry name" value="pheT_bact"/>
    <property type="match status" value="1"/>
</dbReference>
<dbReference type="CDD" id="cd02796">
    <property type="entry name" value="tRNA_bind_bactPheRS"/>
    <property type="match status" value="1"/>
</dbReference>
<feature type="domain" description="B5" evidence="19">
    <location>
        <begin position="412"/>
        <end position="502"/>
    </location>
</feature>
<reference evidence="20" key="1">
    <citation type="submission" date="2017-04" db="EMBL/GenBank/DDBJ databases">
        <authorList>
            <person name="Kumaresan V."/>
        </authorList>
    </citation>
    <scope>NUCLEOTIDE SEQUENCE</scope>
    <source>
        <strain evidence="20">SRM16</strain>
    </source>
</reference>
<dbReference type="Pfam" id="PF03147">
    <property type="entry name" value="FDX-ACB"/>
    <property type="match status" value="1"/>
</dbReference>
<dbReference type="SUPFAM" id="SSF56037">
    <property type="entry name" value="PheT/TilS domain"/>
    <property type="match status" value="1"/>
</dbReference>
<dbReference type="CDD" id="cd00769">
    <property type="entry name" value="PheRS_beta_core"/>
    <property type="match status" value="1"/>
</dbReference>
<dbReference type="AlphaFoldDB" id="A0A4D8UR89"/>
<name>A0A4D8UR89_9CYAN</name>
<dbReference type="InterPro" id="IPR041616">
    <property type="entry name" value="PheRS_beta_core"/>
</dbReference>
<feature type="binding site" evidence="15">
    <location>
        <position position="486"/>
    </location>
    <ligand>
        <name>Mg(2+)</name>
        <dbReference type="ChEBI" id="CHEBI:18420"/>
        <note>shared with alpha subunit</note>
    </ligand>
</feature>
<dbReference type="GO" id="GO:0000287">
    <property type="term" value="F:magnesium ion binding"/>
    <property type="evidence" value="ECO:0007669"/>
    <property type="project" value="UniProtKB-UniRule"/>
</dbReference>
<accession>A0A4D8UR89</accession>
<evidence type="ECO:0000313" key="20">
    <source>
        <dbReference type="EMBL" id="SMN23018.1"/>
    </source>
</evidence>
<evidence type="ECO:0000256" key="12">
    <source>
        <dbReference type="ARBA" id="ARBA00022917"/>
    </source>
</evidence>
<evidence type="ECO:0000256" key="15">
    <source>
        <dbReference type="HAMAP-Rule" id="MF_00283"/>
    </source>
</evidence>
<comment type="subcellular location">
    <subcellularLocation>
        <location evidence="1 15">Cytoplasm</location>
    </subcellularLocation>
</comment>
<dbReference type="Pfam" id="PF17759">
    <property type="entry name" value="tRNA_synthFbeta"/>
    <property type="match status" value="1"/>
</dbReference>
<evidence type="ECO:0000256" key="3">
    <source>
        <dbReference type="ARBA" id="ARBA00011209"/>
    </source>
</evidence>
<dbReference type="PROSITE" id="PS51447">
    <property type="entry name" value="FDX_ACB"/>
    <property type="match status" value="1"/>
</dbReference>
<dbReference type="GO" id="GO:0005524">
    <property type="term" value="F:ATP binding"/>
    <property type="evidence" value="ECO:0007669"/>
    <property type="project" value="UniProtKB-UniRule"/>
</dbReference>
<dbReference type="InterPro" id="IPR033714">
    <property type="entry name" value="tRNA_bind_bactPheRS"/>
</dbReference>
<comment type="subunit">
    <text evidence="3 15">Tetramer of two alpha and two beta subunits.</text>
</comment>
<dbReference type="InterPro" id="IPR009061">
    <property type="entry name" value="DNA-bd_dom_put_sf"/>
</dbReference>
<dbReference type="FunFam" id="3.50.40.10:FF:000001">
    <property type="entry name" value="Phenylalanine--tRNA ligase beta subunit"/>
    <property type="match status" value="1"/>
</dbReference>
<keyword evidence="10 15" id="KW-0460">Magnesium</keyword>
<evidence type="ECO:0000256" key="8">
    <source>
        <dbReference type="ARBA" id="ARBA00022741"/>
    </source>
</evidence>
<dbReference type="PROSITE" id="PS50886">
    <property type="entry name" value="TRBD"/>
    <property type="match status" value="1"/>
</dbReference>
<comment type="cofactor">
    <cofactor evidence="15">
        <name>Mg(2+)</name>
        <dbReference type="ChEBI" id="CHEBI:18420"/>
    </cofactor>
    <text evidence="15">Binds 2 magnesium ions per tetramer.</text>
</comment>
<organism evidence="20">
    <name type="scientific">Arthrospira sp. SRM16</name>
    <dbReference type="NCBI Taxonomy" id="1929211"/>
    <lineage>
        <taxon>Bacteria</taxon>
        <taxon>Bacillati</taxon>
        <taxon>Cyanobacteriota</taxon>
        <taxon>Cyanophyceae</taxon>
        <taxon>Oscillatoriophycideae</taxon>
        <taxon>Oscillatoriales</taxon>
        <taxon>Microcoleaceae</taxon>
        <taxon>Arthrospira</taxon>
    </lineage>
</organism>
<evidence type="ECO:0000256" key="6">
    <source>
        <dbReference type="ARBA" id="ARBA00022598"/>
    </source>
</evidence>
<dbReference type="Gene3D" id="3.50.40.10">
    <property type="entry name" value="Phenylalanyl-trna Synthetase, Chain B, domain 3"/>
    <property type="match status" value="1"/>
</dbReference>
<dbReference type="Pfam" id="PF01588">
    <property type="entry name" value="tRNA_bind"/>
    <property type="match status" value="1"/>
</dbReference>
<dbReference type="GO" id="GO:0006432">
    <property type="term" value="P:phenylalanyl-tRNA aminoacylation"/>
    <property type="evidence" value="ECO:0007669"/>
    <property type="project" value="UniProtKB-UniRule"/>
</dbReference>
<dbReference type="InterPro" id="IPR020825">
    <property type="entry name" value="Phe-tRNA_synthase-like_B3/B4"/>
</dbReference>
<evidence type="ECO:0000256" key="4">
    <source>
        <dbReference type="ARBA" id="ARBA00022490"/>
    </source>
</evidence>
<proteinExistence type="evidence at transcript level"/>
<evidence type="ECO:0000256" key="11">
    <source>
        <dbReference type="ARBA" id="ARBA00022884"/>
    </source>
</evidence>
<dbReference type="PANTHER" id="PTHR10947:SF0">
    <property type="entry name" value="PHENYLALANINE--TRNA LIGASE BETA SUBUNIT"/>
    <property type="match status" value="1"/>
</dbReference>
<comment type="catalytic activity">
    <reaction evidence="14 15">
        <text>tRNA(Phe) + L-phenylalanine + ATP = L-phenylalanyl-tRNA(Phe) + AMP + diphosphate + H(+)</text>
        <dbReference type="Rhea" id="RHEA:19413"/>
        <dbReference type="Rhea" id="RHEA-COMP:9668"/>
        <dbReference type="Rhea" id="RHEA-COMP:9699"/>
        <dbReference type="ChEBI" id="CHEBI:15378"/>
        <dbReference type="ChEBI" id="CHEBI:30616"/>
        <dbReference type="ChEBI" id="CHEBI:33019"/>
        <dbReference type="ChEBI" id="CHEBI:58095"/>
        <dbReference type="ChEBI" id="CHEBI:78442"/>
        <dbReference type="ChEBI" id="CHEBI:78531"/>
        <dbReference type="ChEBI" id="CHEBI:456215"/>
        <dbReference type="EC" id="6.1.1.20"/>
    </reaction>
</comment>
<evidence type="ECO:0000256" key="13">
    <source>
        <dbReference type="ARBA" id="ARBA00023146"/>
    </source>
</evidence>
<feature type="binding site" evidence="15">
    <location>
        <position position="480"/>
    </location>
    <ligand>
        <name>Mg(2+)</name>
        <dbReference type="ChEBI" id="CHEBI:18420"/>
        <note>shared with alpha subunit</note>
    </ligand>
</feature>
<evidence type="ECO:0000256" key="14">
    <source>
        <dbReference type="ARBA" id="ARBA00049255"/>
    </source>
</evidence>
<evidence type="ECO:0000259" key="19">
    <source>
        <dbReference type="PROSITE" id="PS51483"/>
    </source>
</evidence>
<dbReference type="InterPro" id="IPR036690">
    <property type="entry name" value="Fdx_antiC-bd_sf"/>
</dbReference>
<keyword evidence="4 15" id="KW-0963">Cytoplasm</keyword>
<dbReference type="InterPro" id="IPR005146">
    <property type="entry name" value="B3/B4_tRNA-bd"/>
</dbReference>
<dbReference type="Pfam" id="PF03483">
    <property type="entry name" value="B3_4"/>
    <property type="match status" value="1"/>
</dbReference>
<evidence type="ECO:0000256" key="10">
    <source>
        <dbReference type="ARBA" id="ARBA00022842"/>
    </source>
</evidence>
<dbReference type="InterPro" id="IPR005121">
    <property type="entry name" value="Fdx_antiC-bd"/>
</dbReference>
<dbReference type="PROSITE" id="PS51483">
    <property type="entry name" value="B5"/>
    <property type="match status" value="1"/>
</dbReference>
<keyword evidence="5 16" id="KW-0820">tRNA-binding</keyword>
<dbReference type="Gene3D" id="3.30.70.380">
    <property type="entry name" value="Ferrodoxin-fold anticodon-binding domain"/>
    <property type="match status" value="1"/>
</dbReference>
<dbReference type="NCBIfam" id="NF045760">
    <property type="entry name" value="YtpR"/>
    <property type="match status" value="1"/>
</dbReference>
<dbReference type="InterPro" id="IPR005147">
    <property type="entry name" value="tRNA_synthase_B5-dom"/>
</dbReference>
<dbReference type="EC" id="6.1.1.20" evidence="15"/>
<evidence type="ECO:0000256" key="16">
    <source>
        <dbReference type="PROSITE-ProRule" id="PRU00209"/>
    </source>
</evidence>
<protein>
    <recommendedName>
        <fullName evidence="15">Phenylalanine--tRNA ligase beta subunit</fullName>
        <ecNumber evidence="15">6.1.1.20</ecNumber>
    </recommendedName>
    <alternativeName>
        <fullName evidence="15">Phenylalanyl-tRNA synthetase beta subunit</fullName>
        <shortName evidence="15">PheRS</shortName>
    </alternativeName>
</protein>
<dbReference type="Gene3D" id="2.40.50.140">
    <property type="entry name" value="Nucleic acid-binding proteins"/>
    <property type="match status" value="1"/>
</dbReference>
<feature type="binding site" evidence="15">
    <location>
        <position position="489"/>
    </location>
    <ligand>
        <name>Mg(2+)</name>
        <dbReference type="ChEBI" id="CHEBI:18420"/>
        <note>shared with alpha subunit</note>
    </ligand>
</feature>
<dbReference type="Pfam" id="PF03484">
    <property type="entry name" value="B5"/>
    <property type="match status" value="1"/>
</dbReference>
<keyword evidence="13 15" id="KW-0030">Aminoacyl-tRNA synthetase</keyword>
<dbReference type="SMART" id="SM00896">
    <property type="entry name" value="FDX-ACB"/>
    <property type="match status" value="1"/>
</dbReference>
<dbReference type="GO" id="GO:0009328">
    <property type="term" value="C:phenylalanine-tRNA ligase complex"/>
    <property type="evidence" value="ECO:0007669"/>
    <property type="project" value="TreeGrafter"/>
</dbReference>
<dbReference type="Gene3D" id="3.30.930.10">
    <property type="entry name" value="Bira Bifunctional Protein, Domain 2"/>
    <property type="match status" value="1"/>
</dbReference>
<evidence type="ECO:0000256" key="2">
    <source>
        <dbReference type="ARBA" id="ARBA00008653"/>
    </source>
</evidence>
<dbReference type="GO" id="GO:0000049">
    <property type="term" value="F:tRNA binding"/>
    <property type="evidence" value="ECO:0007669"/>
    <property type="project" value="UniProtKB-UniRule"/>
</dbReference>
<dbReference type="FunFam" id="3.30.70.380:FF:000001">
    <property type="entry name" value="Phenylalanine--tRNA ligase beta subunit"/>
    <property type="match status" value="1"/>
</dbReference>
<keyword evidence="12 15" id="KW-0648">Protein biosynthesis</keyword>
<dbReference type="SMART" id="SM00874">
    <property type="entry name" value="B5"/>
    <property type="match status" value="1"/>
</dbReference>
<dbReference type="SUPFAM" id="SSF46955">
    <property type="entry name" value="Putative DNA-binding domain"/>
    <property type="match status" value="1"/>
</dbReference>
<gene>
    <name evidence="20" type="primary">A-pheT</name>
    <name evidence="15" type="synonym">pheT</name>
</gene>
<dbReference type="InterPro" id="IPR045060">
    <property type="entry name" value="Phe-tRNA-ligase_IIc_bsu"/>
</dbReference>
<dbReference type="SUPFAM" id="SSF55681">
    <property type="entry name" value="Class II aaRS and biotin synthetases"/>
    <property type="match status" value="1"/>
</dbReference>
<evidence type="ECO:0000256" key="7">
    <source>
        <dbReference type="ARBA" id="ARBA00022723"/>
    </source>
</evidence>
<evidence type="ECO:0000259" key="17">
    <source>
        <dbReference type="PROSITE" id="PS50886"/>
    </source>
</evidence>
<feature type="domain" description="TRNA-binding" evidence="17">
    <location>
        <begin position="39"/>
        <end position="150"/>
    </location>
</feature>
<evidence type="ECO:0000256" key="9">
    <source>
        <dbReference type="ARBA" id="ARBA00022840"/>
    </source>
</evidence>
<evidence type="ECO:0000256" key="5">
    <source>
        <dbReference type="ARBA" id="ARBA00022555"/>
    </source>
</evidence>
<dbReference type="InterPro" id="IPR045864">
    <property type="entry name" value="aa-tRNA-synth_II/BPL/LPL"/>
</dbReference>
<dbReference type="InterPro" id="IPR002547">
    <property type="entry name" value="tRNA-bd_dom"/>
</dbReference>
<dbReference type="InterPro" id="IPR012340">
    <property type="entry name" value="NA-bd_OB-fold"/>
</dbReference>
<comment type="similarity">
    <text evidence="2 15">Belongs to the phenylalanyl-tRNA synthetase beta subunit family. Type 1 subfamily.</text>
</comment>
<feature type="domain" description="FDX-ACB" evidence="18">
    <location>
        <begin position="723"/>
        <end position="816"/>
    </location>
</feature>